<reference evidence="3 4" key="1">
    <citation type="submission" date="2020-04" db="EMBL/GenBank/DDBJ databases">
        <title>Chromosome-level genome assembly of a cyprinid fish Onychostoma macrolepis by integration of Nanopore Sequencing, Bionano and Hi-C technology.</title>
        <authorList>
            <person name="Wang D."/>
        </authorList>
    </citation>
    <scope>NUCLEOTIDE SEQUENCE [LARGE SCALE GENOMIC DNA]</scope>
    <source>
        <strain evidence="3">SWU-2019</strain>
        <tissue evidence="3">Muscle</tissue>
    </source>
</reference>
<keyword evidence="1" id="KW-0812">Transmembrane</keyword>
<dbReference type="OrthoDB" id="8939957at2759"/>
<keyword evidence="1" id="KW-1133">Transmembrane helix</keyword>
<name>A0A7J6BSC0_9TELE</name>
<dbReference type="InterPro" id="IPR013783">
    <property type="entry name" value="Ig-like_fold"/>
</dbReference>
<gene>
    <name evidence="3" type="ORF">G5714_021927</name>
</gene>
<evidence type="ECO:0000313" key="3">
    <source>
        <dbReference type="EMBL" id="KAF4097919.1"/>
    </source>
</evidence>
<dbReference type="SMART" id="SM00409">
    <property type="entry name" value="IG"/>
    <property type="match status" value="1"/>
</dbReference>
<dbReference type="EMBL" id="JAAMOB010000022">
    <property type="protein sequence ID" value="KAF4097919.1"/>
    <property type="molecule type" value="Genomic_DNA"/>
</dbReference>
<dbReference type="Gene3D" id="2.60.40.10">
    <property type="entry name" value="Immunoglobulins"/>
    <property type="match status" value="1"/>
</dbReference>
<feature type="domain" description="Immunoglobulin" evidence="2">
    <location>
        <begin position="63"/>
        <end position="161"/>
    </location>
</feature>
<feature type="transmembrane region" description="Helical" evidence="1">
    <location>
        <begin position="189"/>
        <end position="213"/>
    </location>
</feature>
<dbReference type="Proteomes" id="UP000579812">
    <property type="component" value="Unassembled WGS sequence"/>
</dbReference>
<comment type="caution">
    <text evidence="3">The sequence shown here is derived from an EMBL/GenBank/DDBJ whole genome shotgun (WGS) entry which is preliminary data.</text>
</comment>
<keyword evidence="4" id="KW-1185">Reference proteome</keyword>
<organism evidence="3 4">
    <name type="scientific">Onychostoma macrolepis</name>
    <dbReference type="NCBI Taxonomy" id="369639"/>
    <lineage>
        <taxon>Eukaryota</taxon>
        <taxon>Metazoa</taxon>
        <taxon>Chordata</taxon>
        <taxon>Craniata</taxon>
        <taxon>Vertebrata</taxon>
        <taxon>Euteleostomi</taxon>
        <taxon>Actinopterygii</taxon>
        <taxon>Neopterygii</taxon>
        <taxon>Teleostei</taxon>
        <taxon>Ostariophysi</taxon>
        <taxon>Cypriniformes</taxon>
        <taxon>Cyprinidae</taxon>
        <taxon>Acrossocheilinae</taxon>
        <taxon>Onychostoma</taxon>
    </lineage>
</organism>
<dbReference type="InterPro" id="IPR036179">
    <property type="entry name" value="Ig-like_dom_sf"/>
</dbReference>
<dbReference type="AlphaFoldDB" id="A0A7J6BSC0"/>
<proteinExistence type="predicted"/>
<dbReference type="InterPro" id="IPR003599">
    <property type="entry name" value="Ig_sub"/>
</dbReference>
<keyword evidence="1" id="KW-0472">Membrane</keyword>
<sequence length="230" mass="26474">MLSYAKSAIARPGDRLNGFKNVLLKSPEVRFHLKSSVNQDRIMLKILKLHLYLLIWCQAAETLTDQLIDLGQNVTINCDIDAKEATWFLLNLPDPPVVILHSFLNPPTTFYYKNTFRNIYLVQPKHRLFINSMSTNELGVYYCMNTETDVKFSNGTRLHIAIHIDPTKPTELTQCQNRTVVLHTEQTTTWMMCLTLIFCIISVFLVIGMIAFLRQSDGSDKNPQRHTDLQ</sequence>
<accession>A0A7J6BSC0</accession>
<evidence type="ECO:0000259" key="2">
    <source>
        <dbReference type="SMART" id="SM00409"/>
    </source>
</evidence>
<protein>
    <recommendedName>
        <fullName evidence="2">Immunoglobulin domain-containing protein</fullName>
    </recommendedName>
</protein>
<evidence type="ECO:0000313" key="4">
    <source>
        <dbReference type="Proteomes" id="UP000579812"/>
    </source>
</evidence>
<evidence type="ECO:0000256" key="1">
    <source>
        <dbReference type="SAM" id="Phobius"/>
    </source>
</evidence>
<dbReference type="SUPFAM" id="SSF48726">
    <property type="entry name" value="Immunoglobulin"/>
    <property type="match status" value="1"/>
</dbReference>